<feature type="transmembrane region" description="Helical" evidence="9">
    <location>
        <begin position="7"/>
        <end position="28"/>
    </location>
</feature>
<keyword evidence="3" id="KW-1003">Cell membrane</keyword>
<evidence type="ECO:0000313" key="11">
    <source>
        <dbReference type="Proteomes" id="UP000199602"/>
    </source>
</evidence>
<evidence type="ECO:0000256" key="3">
    <source>
        <dbReference type="ARBA" id="ARBA00022475"/>
    </source>
</evidence>
<evidence type="ECO:0000256" key="2">
    <source>
        <dbReference type="ARBA" id="ARBA00022448"/>
    </source>
</evidence>
<feature type="transmembrane region" description="Helical" evidence="9">
    <location>
        <begin position="142"/>
        <end position="167"/>
    </location>
</feature>
<dbReference type="InterPro" id="IPR007272">
    <property type="entry name" value="Sulf_transp_TsuA/YedE"/>
</dbReference>
<comment type="subcellular location">
    <subcellularLocation>
        <location evidence="1">Cell inner membrane</location>
        <topology evidence="1">Multi-pass membrane protein</topology>
    </subcellularLocation>
</comment>
<keyword evidence="4" id="KW-0997">Cell inner membrane</keyword>
<dbReference type="Proteomes" id="UP000199602">
    <property type="component" value="Unassembled WGS sequence"/>
</dbReference>
<dbReference type="EMBL" id="FNIN01000002">
    <property type="protein sequence ID" value="SDN46026.1"/>
    <property type="molecule type" value="Genomic_DNA"/>
</dbReference>
<dbReference type="PANTHER" id="PTHR30574:SF1">
    <property type="entry name" value="SULPHUR TRANSPORT DOMAIN-CONTAINING PROTEIN"/>
    <property type="match status" value="1"/>
</dbReference>
<evidence type="ECO:0000256" key="8">
    <source>
        <dbReference type="ARBA" id="ARBA00035655"/>
    </source>
</evidence>
<proteinExistence type="inferred from homology"/>
<evidence type="ECO:0000256" key="4">
    <source>
        <dbReference type="ARBA" id="ARBA00022519"/>
    </source>
</evidence>
<dbReference type="PANTHER" id="PTHR30574">
    <property type="entry name" value="INNER MEMBRANE PROTEIN YEDE"/>
    <property type="match status" value="1"/>
</dbReference>
<keyword evidence="11" id="KW-1185">Reference proteome</keyword>
<protein>
    <submittedName>
        <fullName evidence="10">Uncharacterized protein</fullName>
    </submittedName>
</protein>
<dbReference type="STRING" id="206665.SAMN04488516_102201"/>
<dbReference type="GO" id="GO:0005886">
    <property type="term" value="C:plasma membrane"/>
    <property type="evidence" value="ECO:0007669"/>
    <property type="project" value="UniProtKB-SubCell"/>
</dbReference>
<feature type="transmembrane region" description="Helical" evidence="9">
    <location>
        <begin position="112"/>
        <end position="130"/>
    </location>
</feature>
<evidence type="ECO:0000256" key="6">
    <source>
        <dbReference type="ARBA" id="ARBA00022989"/>
    </source>
</evidence>
<evidence type="ECO:0000256" key="5">
    <source>
        <dbReference type="ARBA" id="ARBA00022692"/>
    </source>
</evidence>
<dbReference type="RefSeq" id="WP_092063414.1">
    <property type="nucleotide sequence ID" value="NZ_FNIN01000002.1"/>
</dbReference>
<reference evidence="10 11" key="1">
    <citation type="submission" date="2016-10" db="EMBL/GenBank/DDBJ databases">
        <authorList>
            <person name="de Groot N.N."/>
        </authorList>
    </citation>
    <scope>NUCLEOTIDE SEQUENCE [LARGE SCALE GENOMIC DNA]</scope>
    <source>
        <strain evidence="10 11">DSM 15269</strain>
    </source>
</reference>
<comment type="similarity">
    <text evidence="8">Belongs to the TsuA/YedE (TC 9.B.102) family.</text>
</comment>
<name>A0A1H0BK40_9BACT</name>
<dbReference type="OrthoDB" id="9814020at2"/>
<keyword evidence="7 9" id="KW-0472">Membrane</keyword>
<keyword evidence="5 9" id="KW-0812">Transmembrane</keyword>
<evidence type="ECO:0000313" key="10">
    <source>
        <dbReference type="EMBL" id="SDN46026.1"/>
    </source>
</evidence>
<evidence type="ECO:0000256" key="1">
    <source>
        <dbReference type="ARBA" id="ARBA00004429"/>
    </source>
</evidence>
<evidence type="ECO:0000256" key="7">
    <source>
        <dbReference type="ARBA" id="ARBA00023136"/>
    </source>
</evidence>
<sequence>MYRKKNYWSPYIAGALSGVLLVVSVWLVGKFFGASTSFVRIAGLIEKSFAPSHVASLAYFQAKTPKIEWQVMFVFGIFLGSLIASLSSKTFKISFVPTMWENKFGFNPLKRGIVAFLGGIIAMIGVRMAGGCPSGHGLSGVAQLSAGSILALCCFFIGGLISANLIYKRR</sequence>
<evidence type="ECO:0000256" key="9">
    <source>
        <dbReference type="SAM" id="Phobius"/>
    </source>
</evidence>
<keyword evidence="2" id="KW-0813">Transport</keyword>
<feature type="transmembrane region" description="Helical" evidence="9">
    <location>
        <begin position="69"/>
        <end position="91"/>
    </location>
</feature>
<gene>
    <name evidence="10" type="ORF">SAMN04488516_102201</name>
</gene>
<dbReference type="Pfam" id="PF04143">
    <property type="entry name" value="Sulf_transp"/>
    <property type="match status" value="1"/>
</dbReference>
<accession>A0A1H0BK40</accession>
<keyword evidence="6 9" id="KW-1133">Transmembrane helix</keyword>
<organism evidence="10 11">
    <name type="scientific">Desulfonauticus submarinus</name>
    <dbReference type="NCBI Taxonomy" id="206665"/>
    <lineage>
        <taxon>Bacteria</taxon>
        <taxon>Pseudomonadati</taxon>
        <taxon>Thermodesulfobacteriota</taxon>
        <taxon>Desulfovibrionia</taxon>
        <taxon>Desulfovibrionales</taxon>
        <taxon>Desulfonauticaceae</taxon>
        <taxon>Desulfonauticus</taxon>
    </lineage>
</organism>
<dbReference type="AlphaFoldDB" id="A0A1H0BK40"/>